<accession>A0A1V9YEZ7</accession>
<feature type="domain" description="WW" evidence="6">
    <location>
        <begin position="1"/>
        <end position="33"/>
    </location>
</feature>
<dbReference type="Gene3D" id="1.25.10.10">
    <property type="entry name" value="Leucine-rich Repeat Variant"/>
    <property type="match status" value="2"/>
</dbReference>
<dbReference type="EMBL" id="JNBR01001915">
    <property type="protein sequence ID" value="OQR84290.1"/>
    <property type="molecule type" value="Genomic_DNA"/>
</dbReference>
<dbReference type="Proteomes" id="UP000243579">
    <property type="component" value="Unassembled WGS sequence"/>
</dbReference>
<dbReference type="InterPro" id="IPR001202">
    <property type="entry name" value="WW_dom"/>
</dbReference>
<feature type="domain" description="WW" evidence="6">
    <location>
        <begin position="34"/>
        <end position="67"/>
    </location>
</feature>
<dbReference type="STRING" id="1202772.A0A1V9YEZ7"/>
<evidence type="ECO:0000256" key="1">
    <source>
        <dbReference type="ARBA" id="ARBA00022723"/>
    </source>
</evidence>
<dbReference type="PROSITE" id="PS50178">
    <property type="entry name" value="ZF_FYVE"/>
    <property type="match status" value="1"/>
</dbReference>
<keyword evidence="3" id="KW-0862">Zinc</keyword>
<dbReference type="Gene3D" id="3.30.40.10">
    <property type="entry name" value="Zinc/RING finger domain, C3HC4 (zinc finger)"/>
    <property type="match status" value="1"/>
</dbReference>
<evidence type="ECO:0000313" key="8">
    <source>
        <dbReference type="EMBL" id="OQR84290.1"/>
    </source>
</evidence>
<dbReference type="PROSITE" id="PS01159">
    <property type="entry name" value="WW_DOMAIN_1"/>
    <property type="match status" value="2"/>
</dbReference>
<proteinExistence type="predicted"/>
<protein>
    <submittedName>
        <fullName evidence="8">Uncharacterized protein</fullName>
    </submittedName>
</protein>
<feature type="region of interest" description="Disordered" evidence="5">
    <location>
        <begin position="1609"/>
        <end position="1632"/>
    </location>
</feature>
<dbReference type="SMART" id="SM00064">
    <property type="entry name" value="FYVE"/>
    <property type="match status" value="1"/>
</dbReference>
<dbReference type="PANTHER" id="PTHR23164:SF30">
    <property type="entry name" value="EARLY ENDOSOME ANTIGEN 1"/>
    <property type="match status" value="1"/>
</dbReference>
<dbReference type="InterPro" id="IPR013083">
    <property type="entry name" value="Znf_RING/FYVE/PHD"/>
</dbReference>
<dbReference type="Pfam" id="PF00397">
    <property type="entry name" value="WW"/>
    <property type="match status" value="2"/>
</dbReference>
<dbReference type="PROSITE" id="PS50020">
    <property type="entry name" value="WW_DOMAIN_2"/>
    <property type="match status" value="2"/>
</dbReference>
<evidence type="ECO:0000256" key="5">
    <source>
        <dbReference type="SAM" id="MobiDB-lite"/>
    </source>
</evidence>
<gene>
    <name evidence="8" type="ORF">ACHHYP_13568</name>
</gene>
<dbReference type="SUPFAM" id="SSF48371">
    <property type="entry name" value="ARM repeat"/>
    <property type="match status" value="3"/>
</dbReference>
<dbReference type="SUPFAM" id="SSF57903">
    <property type="entry name" value="FYVE/PHD zinc finger"/>
    <property type="match status" value="1"/>
</dbReference>
<dbReference type="CDD" id="cd00201">
    <property type="entry name" value="WW"/>
    <property type="match status" value="2"/>
</dbReference>
<dbReference type="OrthoDB" id="3045089at2759"/>
<name>A0A1V9YEZ7_ACHHY</name>
<evidence type="ECO:0000259" key="7">
    <source>
        <dbReference type="PROSITE" id="PS50178"/>
    </source>
</evidence>
<dbReference type="Gene3D" id="2.20.70.10">
    <property type="match status" value="2"/>
</dbReference>
<dbReference type="InterPro" id="IPR011989">
    <property type="entry name" value="ARM-like"/>
</dbReference>
<evidence type="ECO:0000256" key="2">
    <source>
        <dbReference type="ARBA" id="ARBA00022771"/>
    </source>
</evidence>
<evidence type="ECO:0000256" key="4">
    <source>
        <dbReference type="PROSITE-ProRule" id="PRU00091"/>
    </source>
</evidence>
<organism evidence="8 9">
    <name type="scientific">Achlya hypogyna</name>
    <name type="common">Oomycete</name>
    <name type="synonym">Protoachlya hypogyna</name>
    <dbReference type="NCBI Taxonomy" id="1202772"/>
    <lineage>
        <taxon>Eukaryota</taxon>
        <taxon>Sar</taxon>
        <taxon>Stramenopiles</taxon>
        <taxon>Oomycota</taxon>
        <taxon>Saprolegniomycetes</taxon>
        <taxon>Saprolegniales</taxon>
        <taxon>Achlyaceae</taxon>
        <taxon>Achlya</taxon>
    </lineage>
</organism>
<dbReference type="Pfam" id="PF01363">
    <property type="entry name" value="FYVE"/>
    <property type="match status" value="1"/>
</dbReference>
<evidence type="ECO:0000259" key="6">
    <source>
        <dbReference type="PROSITE" id="PS50020"/>
    </source>
</evidence>
<feature type="domain" description="FYVE-type" evidence="7">
    <location>
        <begin position="143"/>
        <end position="201"/>
    </location>
</feature>
<keyword evidence="9" id="KW-1185">Reference proteome</keyword>
<dbReference type="InterPro" id="IPR036020">
    <property type="entry name" value="WW_dom_sf"/>
</dbReference>
<reference evidence="8 9" key="1">
    <citation type="journal article" date="2014" name="Genome Biol. Evol.">
        <title>The secreted proteins of Achlya hypogyna and Thraustotheca clavata identify the ancestral oomycete secretome and reveal gene acquisitions by horizontal gene transfer.</title>
        <authorList>
            <person name="Misner I."/>
            <person name="Blouin N."/>
            <person name="Leonard G."/>
            <person name="Richards T.A."/>
            <person name="Lane C.E."/>
        </authorList>
    </citation>
    <scope>NUCLEOTIDE SEQUENCE [LARGE SCALE GENOMIC DNA]</scope>
    <source>
        <strain evidence="8 9">ATCC 48635</strain>
    </source>
</reference>
<feature type="compositionally biased region" description="Low complexity" evidence="5">
    <location>
        <begin position="1609"/>
        <end position="1627"/>
    </location>
</feature>
<evidence type="ECO:0000313" key="9">
    <source>
        <dbReference type="Proteomes" id="UP000243579"/>
    </source>
</evidence>
<dbReference type="InterPro" id="IPR011011">
    <property type="entry name" value="Znf_FYVE_PHD"/>
</dbReference>
<dbReference type="GO" id="GO:0008270">
    <property type="term" value="F:zinc ion binding"/>
    <property type="evidence" value="ECO:0007669"/>
    <property type="project" value="UniProtKB-KW"/>
</dbReference>
<keyword evidence="1" id="KW-0479">Metal-binding</keyword>
<keyword evidence="2 4" id="KW-0863">Zinc-finger</keyword>
<dbReference type="SMART" id="SM00456">
    <property type="entry name" value="WW"/>
    <property type="match status" value="2"/>
</dbReference>
<dbReference type="InterPro" id="IPR017455">
    <property type="entry name" value="Znf_FYVE-rel"/>
</dbReference>
<sequence>MLAPGWEQLQDAQGRVFYVNHSTRETSWTPPSTLPLPPGWEEMRDEQGRVYFVDHANRTTTWIDPRESQINQMANELDRYSQEREVAASVAAPAISVPEPILDPTPAIITPPAIMAVQKGLSATWTPLPANTTAYFPPVIVPDAARMDCTHCHLKFGVLRRRHHCRLCGGLFCGECTDNKIMIPTLETRQSVCRRCHRNTVVGDFTSIVGLVGLLVQTPAGSVPQTIERLRALATTLSAPRPEKDASMGKASVAQLNDVAAAGGVAVFCALLKSTDPQDVQIHALLVLANLVALYNGTGSPHAGDVAATSGVSKALALCLSMAVADLEVHALHVVFQLCQSRSLACLVGACVVGNGSSKALRVAGIGAHVCEILMVTDEIDVKRDVALCLRPYLADADNVTDCIAHNGAHLLLSALLAFAPLGDVVGLAALLPSATLLLDAMTPAQQLEFALEPALVTQVFTAVAPLLALPAVAAPTFALLHALAQDAGHAAMLVQNSSLVFAITRALETDENQADAVAVLAAMCRPGDRAPTVLPVLAAANGLVLVLQWLNQCTQSVPLAGSPSAHDDLLAVALAFAAEPASAAVIAQCHGVSVALAFLFHTPVLLDAALELLSLLAVAVGGVVDEIVQFGALEAIEGALQDPTTSQAGKEAALRFLEQLGRQASPATTVSSDTADVLFTLVADDRFERLALRTVTALCANRPTLQARVVAGLYPRTLHAAVLHGFAERAFLGDALACLATLTALPALLDAGGLSAVCAVLQHQEAALTDAPLATAALDLVLALLATGKSVGWNHTPTMQTVATTLVTFIVAHPAATELLGRALQGLTVLLLHSPWKAQVVALYTGPALQAQCLDLMEVLGELLAKAYPAPALLSLLLATVAELALTPELLPSLLQTDVHLVVLQGLVVPSALEAALSIVQALLRAPAFVAVLLRHSAALNKLVELYAAGNTVAAHVLCVLSKDAGVLDAPMARFVPTLLAQLRSTDAIVQPLSESIVANVTQLPGGEPAIDDLLVWLRGHAVWGFVAAQGDLATVNVVLRSPGLQLHADVLRAAVLSGSGLLLVAPEDDAQEYRDLVLALLPTKTTTPTVRLACIVGLSCLVDCCPALMDAHVAAVVESPEPARALLGGVAAAEYLPYALTVLEFALEHGCDLGLVWAALNTYSARLLLVKAIAALVQDDTAEPRGALVVLTAFTARPPLKTREIDVLCALAPRLCEIAASVRSVALPLLAQLLPVPRVAAALIDGGAIEYLVALLQTSDTDTDLCQRVLVQLASQPRGTDRLVWCNGVSTLVAFLETLPPASANVLAIVRVLHLVAAKDKAARAALANALDLWATLLQHTMQPAADDADADDDSYSCLDSTQRRGGRTAYTANPPLAGLVLEILVRIAVVQEARAAIVARADVYAELYMWLQWATEQGLAEHAGIVVAALTLLRHRLMLRRAPADMAPALWALLEAVAAPVFVSAHDELAHTLGVLCTCEADPVRAGSVLGRLDLPAYEALAEASALRRAWLGVALGLGHARVVAIFPMPLLQWLVFASLNDAAARPLALQVLDVLCYDEAFHVAVTNAPDVVAWLAAEAPTDAVAARIYEALGVDVLPLEPSEAADSANATAEDTTTEGAADGSFGYGAIPPVLTTQVSRETFRDDGRQSEASDNYSSSSLFGPSSYESYGGFGSGSSASYYQDAPDSASTGYYYDAPRSTTDDECVRCPSCYGSVNVPPGCASYLHTIPCPLCQRPLASTPPSPPVPGTTTITCTGCRRGLHVPEGLDLPEVVCPECNTVNTLRTGPKPTVVKCGHCNKMLSAPAGQSTVQCGHCKGVSRVMGSDDVVKVTCVKCKTLLAVPSGSTVYKCLKCGHVSK</sequence>
<evidence type="ECO:0000256" key="3">
    <source>
        <dbReference type="ARBA" id="ARBA00022833"/>
    </source>
</evidence>
<comment type="caution">
    <text evidence="8">The sequence shown here is derived from an EMBL/GenBank/DDBJ whole genome shotgun (WGS) entry which is preliminary data.</text>
</comment>
<dbReference type="InterPro" id="IPR000306">
    <property type="entry name" value="Znf_FYVE"/>
</dbReference>
<dbReference type="SUPFAM" id="SSF51045">
    <property type="entry name" value="WW domain"/>
    <property type="match status" value="2"/>
</dbReference>
<dbReference type="InterPro" id="IPR016024">
    <property type="entry name" value="ARM-type_fold"/>
</dbReference>
<dbReference type="PANTHER" id="PTHR23164">
    <property type="entry name" value="EARLY ENDOSOME ANTIGEN 1"/>
    <property type="match status" value="1"/>
</dbReference>